<evidence type="ECO:0000313" key="2">
    <source>
        <dbReference type="EMBL" id="CAB9504769.1"/>
    </source>
</evidence>
<evidence type="ECO:0000313" key="3">
    <source>
        <dbReference type="Proteomes" id="UP001153069"/>
    </source>
</evidence>
<dbReference type="Proteomes" id="UP001153069">
    <property type="component" value="Unassembled WGS sequence"/>
</dbReference>
<feature type="chain" id="PRO_5040386555" evidence="1">
    <location>
        <begin position="23"/>
        <end position="474"/>
    </location>
</feature>
<organism evidence="2 3">
    <name type="scientific">Seminavis robusta</name>
    <dbReference type="NCBI Taxonomy" id="568900"/>
    <lineage>
        <taxon>Eukaryota</taxon>
        <taxon>Sar</taxon>
        <taxon>Stramenopiles</taxon>
        <taxon>Ochrophyta</taxon>
        <taxon>Bacillariophyta</taxon>
        <taxon>Bacillariophyceae</taxon>
        <taxon>Bacillariophycidae</taxon>
        <taxon>Naviculales</taxon>
        <taxon>Naviculaceae</taxon>
        <taxon>Seminavis</taxon>
    </lineage>
</organism>
<accession>A0A9N8DRT8</accession>
<feature type="signal peptide" evidence="1">
    <location>
        <begin position="1"/>
        <end position="22"/>
    </location>
</feature>
<reference evidence="2" key="1">
    <citation type="submission" date="2020-06" db="EMBL/GenBank/DDBJ databases">
        <authorList>
            <consortium name="Plant Systems Biology data submission"/>
        </authorList>
    </citation>
    <scope>NUCLEOTIDE SEQUENCE</scope>
    <source>
        <strain evidence="2">D6</strain>
    </source>
</reference>
<keyword evidence="3" id="KW-1185">Reference proteome</keyword>
<keyword evidence="1" id="KW-0732">Signal</keyword>
<proteinExistence type="predicted"/>
<dbReference type="OrthoDB" id="46716at2759"/>
<evidence type="ECO:0000256" key="1">
    <source>
        <dbReference type="SAM" id="SignalP"/>
    </source>
</evidence>
<dbReference type="AlphaFoldDB" id="A0A9N8DRT8"/>
<name>A0A9N8DRT8_9STRA</name>
<protein>
    <submittedName>
        <fullName evidence="2">Uncharacterized protein</fullName>
    </submittedName>
</protein>
<gene>
    <name evidence="2" type="ORF">SEMRO_208_G087020.1</name>
</gene>
<sequence>MSLASGCLLYLCVISNFWLCNALQSVHTSRRMGKPLMIPDHYKLFATKARDLSMVDIMEVKADEAPTTSANGANDSSSLGSTKHSIFLFSLPAWNLLETSTTTGTNNNSLGAHAALLVRRLWEWKDDVLGDGRDFFVPRPKTLGALNQILKQQIPHATECVVLSNCARFDVLVVVGKMDHGSSTEDGMLQRVQQPVAQALIQQYTHYKKETQKQKSNKFSLAALFEGPGGGGDQPDRLLLDPPCLRDSAHDSPATTITTADDDDCFLEIKTLTNNLQALQGPESIARYLCRVATGLQAQGRRPGRDVVFRPFSSRDAHVMLQLKRTADVASSNSRIKSLLDTALQAGKAARDPAKVPAILPLKKYGSGGSNSRYSLGDAPSELTEAAAKQAEELSIEPSVDKYVDKWAVLEVSEQIQAFRSAVQLATDEYLGVDLETSPEAKPIRAMMHPHVMNIRSGRPPDLDEILREIQALQ</sequence>
<dbReference type="EMBL" id="CAICTM010000207">
    <property type="protein sequence ID" value="CAB9504769.1"/>
    <property type="molecule type" value="Genomic_DNA"/>
</dbReference>
<comment type="caution">
    <text evidence="2">The sequence shown here is derived from an EMBL/GenBank/DDBJ whole genome shotgun (WGS) entry which is preliminary data.</text>
</comment>